<reference evidence="2" key="1">
    <citation type="journal article" date="2019" name="Int. J. Syst. Evol. Microbiol.">
        <title>The Global Catalogue of Microorganisms (GCM) 10K type strain sequencing project: providing services to taxonomists for standard genome sequencing and annotation.</title>
        <authorList>
            <consortium name="The Broad Institute Genomics Platform"/>
            <consortium name="The Broad Institute Genome Sequencing Center for Infectious Disease"/>
            <person name="Wu L."/>
            <person name="Ma J."/>
        </authorList>
    </citation>
    <scope>NUCLEOTIDE SEQUENCE [LARGE SCALE GENOMIC DNA]</scope>
    <source>
        <strain evidence="2">CGMCC 1.3240</strain>
    </source>
</reference>
<dbReference type="EMBL" id="JBHSOW010000040">
    <property type="protein sequence ID" value="MFC5649740.1"/>
    <property type="molecule type" value="Genomic_DNA"/>
</dbReference>
<name>A0ABW0VV32_9BACL</name>
<comment type="caution">
    <text evidence="1">The sequence shown here is derived from an EMBL/GenBank/DDBJ whole genome shotgun (WGS) entry which is preliminary data.</text>
</comment>
<keyword evidence="2" id="KW-1185">Reference proteome</keyword>
<dbReference type="Gene3D" id="3.10.450.50">
    <property type="match status" value="1"/>
</dbReference>
<dbReference type="InterPro" id="IPR032710">
    <property type="entry name" value="NTF2-like_dom_sf"/>
</dbReference>
<sequence>MPRNKYAAFEALKPYFEIVQKGLSGLVDGEHYFDTIADDAFFEFLYNFPGWPQTIRGRANLMTQYSGYGDNIRLHSADKLVMHHAQDSRVVILECEVHGKILATGVPYDNRLLSVITIENRKIVHWRDYMDSLAAWNALMAPSK</sequence>
<dbReference type="SUPFAM" id="SSF54427">
    <property type="entry name" value="NTF2-like"/>
    <property type="match status" value="1"/>
</dbReference>
<evidence type="ECO:0000313" key="2">
    <source>
        <dbReference type="Proteomes" id="UP001596047"/>
    </source>
</evidence>
<protein>
    <submittedName>
        <fullName evidence="1">Nuclear transport factor 2 family protein</fullName>
    </submittedName>
</protein>
<organism evidence="1 2">
    <name type="scientific">Paenibacillus solisilvae</name>
    <dbReference type="NCBI Taxonomy" id="2486751"/>
    <lineage>
        <taxon>Bacteria</taxon>
        <taxon>Bacillati</taxon>
        <taxon>Bacillota</taxon>
        <taxon>Bacilli</taxon>
        <taxon>Bacillales</taxon>
        <taxon>Paenibacillaceae</taxon>
        <taxon>Paenibacillus</taxon>
    </lineage>
</organism>
<gene>
    <name evidence="1" type="ORF">ACFPYJ_11525</name>
</gene>
<dbReference type="RefSeq" id="WP_379188274.1">
    <property type="nucleotide sequence ID" value="NZ_JBHSOW010000040.1"/>
</dbReference>
<accession>A0ABW0VV32</accession>
<proteinExistence type="predicted"/>
<evidence type="ECO:0000313" key="1">
    <source>
        <dbReference type="EMBL" id="MFC5649740.1"/>
    </source>
</evidence>
<dbReference type="Proteomes" id="UP001596047">
    <property type="component" value="Unassembled WGS sequence"/>
</dbReference>